<dbReference type="InterPro" id="IPR036365">
    <property type="entry name" value="PGBD-like_sf"/>
</dbReference>
<dbReference type="InterPro" id="IPR009003">
    <property type="entry name" value="Peptidase_S1_PA"/>
</dbReference>
<protein>
    <recommendedName>
        <fullName evidence="3">Peptidoglycan binding-like domain-containing protein</fullName>
    </recommendedName>
</protein>
<dbReference type="Proteomes" id="UP001320715">
    <property type="component" value="Unassembled WGS sequence"/>
</dbReference>
<keyword evidence="2" id="KW-0732">Signal</keyword>
<evidence type="ECO:0000256" key="1">
    <source>
        <dbReference type="SAM" id="MobiDB-lite"/>
    </source>
</evidence>
<feature type="domain" description="Peptidoglycan binding-like" evidence="3">
    <location>
        <begin position="34"/>
        <end position="86"/>
    </location>
</feature>
<name>A0ABT1CSZ7_9HYPH</name>
<sequence>MFTFALLFPLATSVAFANYRDSQRWFNSQPELGRKEIQKRLVFSGHYRGFIDGRFGQQTFSAITEFEKTYGFVADGVITQRELTQLNEVYNGRFDLFGFQDVFDAKTGFMGPLPKKILSEFSEADNGIAYYSADKSINFNTLIFDASKTTLEQAFYSMVLIKNPNKVEYSKLNDDFFVITGEDEDAKYYILMERNGIYHSGFVINWINVPDNVINPIISYTGSASRYVAPQIKPDFSRPNEVPNNTIGTPSGSGASNQENAQSRPDDDASTRGSSGSGFFVSTNGLVLTNAHVVGGCKTINVVGYGAAEILRFNRELDLAVVLVKPNGKAITTAIFSDGASPLGASLIAGGFPLSTLMNNDFTVVFGKVTGRRGIGGNSNLFSISLPVQPGNSGGPLVNAEGKVAGVIVGKLDDGIMLEAVGSTGANFSFAISGLIAREFIAPFQIQSNNDLMKRPADQRLTDEEIVRNIEQYAVQILCE</sequence>
<dbReference type="PANTHER" id="PTHR43019:SF23">
    <property type="entry name" value="PROTEASE DO-LIKE 5, CHLOROPLASTIC"/>
    <property type="match status" value="1"/>
</dbReference>
<dbReference type="Pfam" id="PF13365">
    <property type="entry name" value="Trypsin_2"/>
    <property type="match status" value="1"/>
</dbReference>
<reference evidence="4 5" key="1">
    <citation type="submission" date="2020-01" db="EMBL/GenBank/DDBJ databases">
        <title>Genomes of bacteria type strains.</title>
        <authorList>
            <person name="Chen J."/>
            <person name="Zhu S."/>
            <person name="Yang J."/>
        </authorList>
    </citation>
    <scope>NUCLEOTIDE SEQUENCE [LARGE SCALE GENOMIC DNA]</scope>
    <source>
        <strain evidence="4 5">DSM 16655</strain>
    </source>
</reference>
<dbReference type="PANTHER" id="PTHR43019">
    <property type="entry name" value="SERINE ENDOPROTEASE DEGS"/>
    <property type="match status" value="1"/>
</dbReference>
<dbReference type="SUPFAM" id="SSF50494">
    <property type="entry name" value="Trypsin-like serine proteases"/>
    <property type="match status" value="1"/>
</dbReference>
<dbReference type="InterPro" id="IPR036366">
    <property type="entry name" value="PGBDSf"/>
</dbReference>
<evidence type="ECO:0000256" key="2">
    <source>
        <dbReference type="SAM" id="SignalP"/>
    </source>
</evidence>
<dbReference type="InterPro" id="IPR043504">
    <property type="entry name" value="Peptidase_S1_PA_chymotrypsin"/>
</dbReference>
<dbReference type="Pfam" id="PF01471">
    <property type="entry name" value="PG_binding_1"/>
    <property type="match status" value="1"/>
</dbReference>
<gene>
    <name evidence="4" type="ORF">GTW23_12730</name>
</gene>
<dbReference type="RefSeq" id="WP_252916038.1">
    <property type="nucleotide sequence ID" value="NZ_JAAAML010000002.1"/>
</dbReference>
<evidence type="ECO:0000313" key="5">
    <source>
        <dbReference type="Proteomes" id="UP001320715"/>
    </source>
</evidence>
<comment type="caution">
    <text evidence="4">The sequence shown here is derived from an EMBL/GenBank/DDBJ whole genome shotgun (WGS) entry which is preliminary data.</text>
</comment>
<feature type="compositionally biased region" description="Polar residues" evidence="1">
    <location>
        <begin position="242"/>
        <end position="263"/>
    </location>
</feature>
<evidence type="ECO:0000313" key="4">
    <source>
        <dbReference type="EMBL" id="MCO6409043.1"/>
    </source>
</evidence>
<dbReference type="Gene3D" id="2.40.10.10">
    <property type="entry name" value="Trypsin-like serine proteases"/>
    <property type="match status" value="2"/>
</dbReference>
<dbReference type="Gene3D" id="1.10.101.10">
    <property type="entry name" value="PGBD-like superfamily/PGBD"/>
    <property type="match status" value="1"/>
</dbReference>
<feature type="signal peptide" evidence="2">
    <location>
        <begin position="1"/>
        <end position="17"/>
    </location>
</feature>
<feature type="region of interest" description="Disordered" evidence="1">
    <location>
        <begin position="234"/>
        <end position="274"/>
    </location>
</feature>
<organism evidence="4 5">
    <name type="scientific">Hoeflea alexandrii</name>
    <dbReference type="NCBI Taxonomy" id="288436"/>
    <lineage>
        <taxon>Bacteria</taxon>
        <taxon>Pseudomonadati</taxon>
        <taxon>Pseudomonadota</taxon>
        <taxon>Alphaproteobacteria</taxon>
        <taxon>Hyphomicrobiales</taxon>
        <taxon>Rhizobiaceae</taxon>
        <taxon>Hoeflea</taxon>
    </lineage>
</organism>
<proteinExistence type="predicted"/>
<keyword evidence="5" id="KW-1185">Reference proteome</keyword>
<feature type="chain" id="PRO_5045213003" description="Peptidoglycan binding-like domain-containing protein" evidence="2">
    <location>
        <begin position="18"/>
        <end position="480"/>
    </location>
</feature>
<dbReference type="EMBL" id="JAAAML010000002">
    <property type="protein sequence ID" value="MCO6409043.1"/>
    <property type="molecule type" value="Genomic_DNA"/>
</dbReference>
<accession>A0ABT1CSZ7</accession>
<dbReference type="InterPro" id="IPR002477">
    <property type="entry name" value="Peptidoglycan-bd-like"/>
</dbReference>
<dbReference type="SUPFAM" id="SSF47090">
    <property type="entry name" value="PGBD-like"/>
    <property type="match status" value="1"/>
</dbReference>
<evidence type="ECO:0000259" key="3">
    <source>
        <dbReference type="Pfam" id="PF01471"/>
    </source>
</evidence>